<sequence length="306" mass="34898">MLKKVIQDPEPEDLIWLHPKAISLSFKEVLKKVNGDDNPSYMIPSKSDLQIVELGDLGFSGITVKNELSLFERYFGYKRTNLGPVYFFPYYGGVPADDFSNVGRLGNIPLCPNLAEPQYVITGEMQGCAIIITKEAGASTFTAWHFQSPGSGNNRDKLREFLKLHRNEIYSYLCFSDYRGPYNGKEYDITEIEGFNYLFFNRKNNQNEGGWAAGTWELRCIPLKRIPKYPFVKGWGGFFVDFSSKGRFIRPIDFNHPIPLPDNLIGNETIEWMVNHITYDASMNTGNILEAPPIKELIPFFQSSTI</sequence>
<comment type="caution">
    <text evidence="1">The sequence shown here is derived from an EMBL/GenBank/DDBJ whole genome shotgun (WGS) entry which is preliminary data.</text>
</comment>
<dbReference type="OrthoDB" id="1252767at2"/>
<accession>A0A316XER0</accession>
<organism evidence="1 2">
    <name type="scientific">Chryseobacterium phosphatilyticum</name>
    <dbReference type="NCBI Taxonomy" id="475075"/>
    <lineage>
        <taxon>Bacteria</taxon>
        <taxon>Pseudomonadati</taxon>
        <taxon>Bacteroidota</taxon>
        <taxon>Flavobacteriia</taxon>
        <taxon>Flavobacteriales</taxon>
        <taxon>Weeksellaceae</taxon>
        <taxon>Chryseobacterium group</taxon>
        <taxon>Chryseobacterium</taxon>
    </lineage>
</organism>
<dbReference type="Proteomes" id="UP000236594">
    <property type="component" value="Unassembled WGS sequence"/>
</dbReference>
<reference evidence="1 2" key="1">
    <citation type="submission" date="2018-04" db="EMBL/GenBank/DDBJ databases">
        <title>Draft Genome Sequence of Phosphate-Solubilizing Chryseobacterium sp. ISE14 that is a Biocontrol and Plant Growth-Promoting Rhizobacterium Isolated from Cucumber.</title>
        <authorList>
            <person name="Jeong J.-J."/>
            <person name="Sang M.K."/>
            <person name="Choi I.-G."/>
            <person name="Kim K.D."/>
        </authorList>
    </citation>
    <scope>NUCLEOTIDE SEQUENCE [LARGE SCALE GENOMIC DNA]</scope>
    <source>
        <strain evidence="1 2">ISE14</strain>
    </source>
</reference>
<name>A0A316XER0_9FLAO</name>
<dbReference type="AlphaFoldDB" id="A0A316XER0"/>
<dbReference type="EMBL" id="PPED02000001">
    <property type="protein sequence ID" value="PWN72321.1"/>
    <property type="molecule type" value="Genomic_DNA"/>
</dbReference>
<evidence type="ECO:0000313" key="1">
    <source>
        <dbReference type="EMBL" id="PWN72321.1"/>
    </source>
</evidence>
<dbReference type="RefSeq" id="WP_109711316.1">
    <property type="nucleotide sequence ID" value="NZ_PPED02000001.1"/>
</dbReference>
<evidence type="ECO:0000313" key="2">
    <source>
        <dbReference type="Proteomes" id="UP000236594"/>
    </source>
</evidence>
<proteinExistence type="predicted"/>
<gene>
    <name evidence="1" type="ORF">C1631_006905</name>
</gene>
<keyword evidence="2" id="KW-1185">Reference proteome</keyword>
<protein>
    <submittedName>
        <fullName evidence="1">Uncharacterized protein</fullName>
    </submittedName>
</protein>